<dbReference type="EMBL" id="FOYL01000001">
    <property type="protein sequence ID" value="SFQ99201.1"/>
    <property type="molecule type" value="Genomic_DNA"/>
</dbReference>
<feature type="transmembrane region" description="Helical" evidence="2">
    <location>
        <begin position="139"/>
        <end position="160"/>
    </location>
</feature>
<protein>
    <recommendedName>
        <fullName evidence="5">Helix-turn-helix domain-containing protein</fullName>
    </recommendedName>
</protein>
<keyword evidence="4" id="KW-1185">Reference proteome</keyword>
<organism evidence="3 4">
    <name type="scientific">Lentzea waywayandensis</name>
    <dbReference type="NCBI Taxonomy" id="84724"/>
    <lineage>
        <taxon>Bacteria</taxon>
        <taxon>Bacillati</taxon>
        <taxon>Actinomycetota</taxon>
        <taxon>Actinomycetes</taxon>
        <taxon>Pseudonocardiales</taxon>
        <taxon>Pseudonocardiaceae</taxon>
        <taxon>Lentzea</taxon>
    </lineage>
</organism>
<evidence type="ECO:0000256" key="2">
    <source>
        <dbReference type="SAM" id="Phobius"/>
    </source>
</evidence>
<name>A0A1I6D1F6_9PSEU</name>
<keyword evidence="2" id="KW-0812">Transmembrane</keyword>
<proteinExistence type="predicted"/>
<keyword evidence="2" id="KW-1133">Transmembrane helix</keyword>
<reference evidence="4" key="1">
    <citation type="submission" date="2016-10" db="EMBL/GenBank/DDBJ databases">
        <authorList>
            <person name="Varghese N."/>
            <person name="Submissions S."/>
        </authorList>
    </citation>
    <scope>NUCLEOTIDE SEQUENCE [LARGE SCALE GENOMIC DNA]</scope>
    <source>
        <strain evidence="4">DSM 44232</strain>
    </source>
</reference>
<evidence type="ECO:0008006" key="5">
    <source>
        <dbReference type="Google" id="ProtNLM"/>
    </source>
</evidence>
<sequence length="161" mass="17724">MARNSRGAEGHPEIGPDPAGMRTTTAFLNGLRTVRTRSGMTFTEMAGRSKELGYPQSRSTLHKMCQEEHGRLPSTFGRVEHFLLVCGEPADRIPAWRQAYLRLREAPEAAAEPMPIGEVGDYVQDFADFDRPVRARPSLTWLAGMFLAGTAFGGVVFALLT</sequence>
<evidence type="ECO:0000256" key="1">
    <source>
        <dbReference type="SAM" id="MobiDB-lite"/>
    </source>
</evidence>
<feature type="compositionally biased region" description="Basic and acidic residues" evidence="1">
    <location>
        <begin position="1"/>
        <end position="14"/>
    </location>
</feature>
<gene>
    <name evidence="3" type="ORF">SAMN04488564_101802</name>
</gene>
<accession>A0A1I6D1F6</accession>
<dbReference type="Proteomes" id="UP000198583">
    <property type="component" value="Unassembled WGS sequence"/>
</dbReference>
<evidence type="ECO:0000313" key="3">
    <source>
        <dbReference type="EMBL" id="SFQ99201.1"/>
    </source>
</evidence>
<keyword evidence="2" id="KW-0472">Membrane</keyword>
<dbReference type="AlphaFoldDB" id="A0A1I6D1F6"/>
<feature type="region of interest" description="Disordered" evidence="1">
    <location>
        <begin position="1"/>
        <end position="22"/>
    </location>
</feature>
<evidence type="ECO:0000313" key="4">
    <source>
        <dbReference type="Proteomes" id="UP000198583"/>
    </source>
</evidence>